<reference evidence="1" key="1">
    <citation type="submission" date="2018-06" db="EMBL/GenBank/DDBJ databases">
        <authorList>
            <person name="Zhirakovskaya E."/>
        </authorList>
    </citation>
    <scope>NUCLEOTIDE SEQUENCE</scope>
</reference>
<dbReference type="InterPro" id="IPR053161">
    <property type="entry name" value="Ulvan_degrading_GH"/>
</dbReference>
<sequence>MKQTLIYIIAVFSFIQCTQQANPDDLSWPEVKPENKPGTYWWWMGSAVDKEGLTYNLDNLADAGIGNVHIIPIYGVKGEEKRYIDFLSPKWMKMLSYTVDKGGKLKMNVDMSTTTGWPFGGSHVTPQYAASKIEFEVMTVAGGKALEKQIDPVNLEAVMAYADNDRSVDLLDKLDKNGKLNWTAPHGEWKIYVLHKRGTGQQVKRAAPGNIGLVLDPFSVNGMKYYLERYNKAFADYKGINLRAQYHDSYEYHHADWTDDLFEKFKARYGYDLRLYLPAILDTNRINPYIKADYRRLLADLHLEYIETWNDWSHQKGWITRNEAHGA</sequence>
<protein>
    <recommendedName>
        <fullName evidence="2">Glycoside hydrolase</fullName>
    </recommendedName>
</protein>
<dbReference type="EMBL" id="UOGD01000390">
    <property type="protein sequence ID" value="VAX27660.1"/>
    <property type="molecule type" value="Genomic_DNA"/>
</dbReference>
<organism evidence="1">
    <name type="scientific">hydrothermal vent metagenome</name>
    <dbReference type="NCBI Taxonomy" id="652676"/>
    <lineage>
        <taxon>unclassified sequences</taxon>
        <taxon>metagenomes</taxon>
        <taxon>ecological metagenomes</taxon>
    </lineage>
</organism>
<accession>A0A3B1CYE6</accession>
<gene>
    <name evidence="1" type="ORF">MNBD_IGNAVI01-1635</name>
</gene>
<evidence type="ECO:0000313" key="1">
    <source>
        <dbReference type="EMBL" id="VAX27660.1"/>
    </source>
</evidence>
<dbReference type="AlphaFoldDB" id="A0A3B1CYE6"/>
<name>A0A3B1CYE6_9ZZZZ</name>
<dbReference type="Pfam" id="PF17132">
    <property type="entry name" value="Glyco_hydro_106"/>
    <property type="match status" value="2"/>
</dbReference>
<feature type="non-terminal residue" evidence="1">
    <location>
        <position position="327"/>
    </location>
</feature>
<dbReference type="PANTHER" id="PTHR36848:SF2">
    <property type="entry name" value="SECRETED PROTEIN"/>
    <property type="match status" value="1"/>
</dbReference>
<proteinExistence type="predicted"/>
<dbReference type="PANTHER" id="PTHR36848">
    <property type="entry name" value="DNA-BINDING PROTEIN (PUTATIVE SECRETED PROTEIN)-RELATED"/>
    <property type="match status" value="1"/>
</dbReference>
<evidence type="ECO:0008006" key="2">
    <source>
        <dbReference type="Google" id="ProtNLM"/>
    </source>
</evidence>